<proteinExistence type="predicted"/>
<evidence type="ECO:0000259" key="2">
    <source>
        <dbReference type="SMART" id="SM00458"/>
    </source>
</evidence>
<dbReference type="InterPro" id="IPR000772">
    <property type="entry name" value="Ricin_B_lectin"/>
</dbReference>
<protein>
    <submittedName>
        <fullName evidence="3">Ricin B lectin</fullName>
    </submittedName>
</protein>
<reference evidence="3 4" key="1">
    <citation type="journal article" date="2014" name="PLoS Genet.">
        <title>Phylogenetically driven sequencing of extremely halophilic archaea reveals strategies for static and dynamic osmo-response.</title>
        <authorList>
            <person name="Becker E.A."/>
            <person name="Seitzer P.M."/>
            <person name="Tritt A."/>
            <person name="Larsen D."/>
            <person name="Krusor M."/>
            <person name="Yao A.I."/>
            <person name="Wu D."/>
            <person name="Madern D."/>
            <person name="Eisen J.A."/>
            <person name="Darling A.E."/>
            <person name="Facciotti M.T."/>
        </authorList>
    </citation>
    <scope>NUCLEOTIDE SEQUENCE [LARGE SCALE GENOMIC DNA]</scope>
    <source>
        <strain evidence="3 4">2-9-1</strain>
    </source>
</reference>
<dbReference type="InterPro" id="IPR039448">
    <property type="entry name" value="Beta_helix"/>
</dbReference>
<dbReference type="AlphaFoldDB" id="M0CR19"/>
<dbReference type="InterPro" id="IPR006626">
    <property type="entry name" value="PbH1"/>
</dbReference>
<dbReference type="eggNOG" id="arCOG09296">
    <property type="taxonomic scope" value="Archaea"/>
</dbReference>
<dbReference type="Gene3D" id="2.160.20.10">
    <property type="entry name" value="Single-stranded right-handed beta-helix, Pectin lyase-like"/>
    <property type="match status" value="1"/>
</dbReference>
<dbReference type="eggNOG" id="arCOG09138">
    <property type="taxonomic scope" value="Archaea"/>
</dbReference>
<gene>
    <name evidence="3" type="ORF">C475_11440</name>
</gene>
<evidence type="ECO:0000313" key="4">
    <source>
        <dbReference type="Proteomes" id="UP000011626"/>
    </source>
</evidence>
<comment type="caution">
    <text evidence="3">The sequence shown here is derived from an EMBL/GenBank/DDBJ whole genome shotgun (WGS) entry which is preliminary data.</text>
</comment>
<keyword evidence="3" id="KW-0430">Lectin</keyword>
<dbReference type="PROSITE" id="PS50231">
    <property type="entry name" value="RICIN_B_LECTIN"/>
    <property type="match status" value="1"/>
</dbReference>
<dbReference type="EMBL" id="AOIU01000028">
    <property type="protein sequence ID" value="ELZ24847.1"/>
    <property type="molecule type" value="Genomic_DNA"/>
</dbReference>
<dbReference type="CDD" id="cd00161">
    <property type="entry name" value="beta-trefoil_Ricin-like"/>
    <property type="match status" value="1"/>
</dbReference>
<dbReference type="InterPro" id="IPR012334">
    <property type="entry name" value="Pectin_lyas_fold"/>
</dbReference>
<sequence>MTGLSGVASASDHEAVVTGGGGQFRAENVARGQTVYTGGDYLAAIQAAVDSLSAGRTTTETVRVDASGSTGTHSWDGDVKAVDLPSNTVVDQRGTMTVDDSGEDLIVPYRAESVESVEIATADIRGNPRYGIWIKSCSDVTIGDVSLSLGATESVGIGVRIDDSDGGRTTGVSIDRAYVEGAQSHGVETYGVDDVDIGTVETVDTGGCGLLLNDTSGATVSHVDATRADPDGGYAGFRCANDCGPNVTVDRVDAVGCGRGLFTVSGSRGITVRAVHLEANGAGALIQDTRNTRLGGGQILNNDGNGVRIDSRSSDEPPHSRNVTVENLRVEGNGGYGVYETGPDTERNAIRNIEACGNGNGAVQAYAASTTVENVTGCRDGGGGNGGDDGGGDGGSGGDGSDGASGPISTGTYRITNDNSGKFLEVANAATDDGATVQQYGDTGHPCQEWSVEDTGGGVYRIENEHSGKVLDVEGGATDDGANLIQWSDNEADNQRWRIVDDGGSYALEAVHSGKVADVYGWSTDNGGNVVQWSDTGGANQRWTFESV</sequence>
<evidence type="ECO:0000256" key="1">
    <source>
        <dbReference type="SAM" id="MobiDB-lite"/>
    </source>
</evidence>
<dbReference type="InterPro" id="IPR011050">
    <property type="entry name" value="Pectin_lyase_fold/virulence"/>
</dbReference>
<dbReference type="PATRIC" id="fig|797114.5.peg.2328"/>
<dbReference type="InterPro" id="IPR035992">
    <property type="entry name" value="Ricin_B-like_lectins"/>
</dbReference>
<dbReference type="SMART" id="SM00458">
    <property type="entry name" value="RICIN"/>
    <property type="match status" value="1"/>
</dbReference>
<keyword evidence="4" id="KW-1185">Reference proteome</keyword>
<dbReference type="Pfam" id="PF13229">
    <property type="entry name" value="Beta_helix"/>
    <property type="match status" value="1"/>
</dbReference>
<feature type="domain" description="Ricin B lectin" evidence="2">
    <location>
        <begin position="410"/>
        <end position="546"/>
    </location>
</feature>
<dbReference type="GO" id="GO:0030246">
    <property type="term" value="F:carbohydrate binding"/>
    <property type="evidence" value="ECO:0007669"/>
    <property type="project" value="UniProtKB-KW"/>
</dbReference>
<dbReference type="Proteomes" id="UP000011626">
    <property type="component" value="Unassembled WGS sequence"/>
</dbReference>
<evidence type="ECO:0000313" key="3">
    <source>
        <dbReference type="EMBL" id="ELZ24847.1"/>
    </source>
</evidence>
<organism evidence="3 4">
    <name type="scientific">Halosimplex carlsbadense 2-9-1</name>
    <dbReference type="NCBI Taxonomy" id="797114"/>
    <lineage>
        <taxon>Archaea</taxon>
        <taxon>Methanobacteriati</taxon>
        <taxon>Methanobacteriota</taxon>
        <taxon>Stenosarchaea group</taxon>
        <taxon>Halobacteria</taxon>
        <taxon>Halobacteriales</taxon>
        <taxon>Haloarculaceae</taxon>
        <taxon>Halosimplex</taxon>
    </lineage>
</organism>
<feature type="compositionally biased region" description="Basic and acidic residues" evidence="1">
    <location>
        <begin position="309"/>
        <end position="319"/>
    </location>
</feature>
<name>M0CR19_9EURY</name>
<dbReference type="Pfam" id="PF14200">
    <property type="entry name" value="RicinB_lectin_2"/>
    <property type="match status" value="2"/>
</dbReference>
<dbReference type="SUPFAM" id="SSF50370">
    <property type="entry name" value="Ricin B-like lectins"/>
    <property type="match status" value="1"/>
</dbReference>
<dbReference type="RefSeq" id="WP_006883962.1">
    <property type="nucleotide sequence ID" value="NZ_AOIU01000028.1"/>
</dbReference>
<feature type="region of interest" description="Disordered" evidence="1">
    <location>
        <begin position="379"/>
        <end position="412"/>
    </location>
</feature>
<dbReference type="SMART" id="SM00710">
    <property type="entry name" value="PbH1"/>
    <property type="match status" value="7"/>
</dbReference>
<feature type="region of interest" description="Disordered" evidence="1">
    <location>
        <begin position="296"/>
        <end position="322"/>
    </location>
</feature>
<feature type="compositionally biased region" description="Gly residues" evidence="1">
    <location>
        <begin position="379"/>
        <end position="403"/>
    </location>
</feature>
<dbReference type="SUPFAM" id="SSF51126">
    <property type="entry name" value="Pectin lyase-like"/>
    <property type="match status" value="2"/>
</dbReference>
<accession>M0CR19</accession>
<dbReference type="STRING" id="797114.C475_11440"/>
<dbReference type="Gene3D" id="2.80.10.50">
    <property type="match status" value="3"/>
</dbReference>